<evidence type="ECO:0000313" key="5">
    <source>
        <dbReference type="Proteomes" id="UP000305874"/>
    </source>
</evidence>
<name>A0A0F4PXN1_9GAMM</name>
<proteinExistence type="predicted"/>
<reference evidence="2 4" key="1">
    <citation type="journal article" date="2015" name="BMC Genomics">
        <title>Genome mining reveals unlocked bioactive potential of marine Gram-negative bacteria.</title>
        <authorList>
            <person name="Machado H."/>
            <person name="Sonnenschein E.C."/>
            <person name="Melchiorsen J."/>
            <person name="Gram L."/>
        </authorList>
    </citation>
    <scope>NUCLEOTIDE SEQUENCE [LARGE SCALE GENOMIC DNA]</scope>
    <source>
        <strain evidence="2 4">S3137</strain>
    </source>
</reference>
<dbReference type="EMBL" id="JXXZ01000006">
    <property type="protein sequence ID" value="KJZ00226.1"/>
    <property type="molecule type" value="Genomic_DNA"/>
</dbReference>
<reference evidence="3 5" key="2">
    <citation type="submission" date="2017-12" db="EMBL/GenBank/DDBJ databases">
        <authorList>
            <person name="Paulsen S."/>
            <person name="Gram L.K."/>
        </authorList>
    </citation>
    <scope>NUCLEOTIDE SEQUENCE [LARGE SCALE GENOMIC DNA]</scope>
    <source>
        <strain evidence="3 5">S2897</strain>
    </source>
</reference>
<dbReference type="Gene3D" id="3.30.450.40">
    <property type="match status" value="1"/>
</dbReference>
<dbReference type="GeneID" id="58227998"/>
<dbReference type="SUPFAM" id="SSF55781">
    <property type="entry name" value="GAF domain-like"/>
    <property type="match status" value="1"/>
</dbReference>
<gene>
    <name evidence="3" type="ORF">CWC05_09815</name>
    <name evidence="2" type="ORF">TW72_05785</name>
</gene>
<evidence type="ECO:0000259" key="1">
    <source>
        <dbReference type="Pfam" id="PF01590"/>
    </source>
</evidence>
<evidence type="ECO:0000313" key="4">
    <source>
        <dbReference type="Proteomes" id="UP000033664"/>
    </source>
</evidence>
<sequence>MVDLFQLNLALTNPGLSHIEKLQKIVHTAAEHVPQADVVSLWVANENTSSIVCIAKFDKHTGAYSDGGVIGQDTAQAYFSALFSHDFLAIEDVRHHPFTKHMVAGYFEPCGFYSLLDYVLHDNFEPRGVLCCESRTQVPQWQDQEKAALKRIANMSSLFFDLPTYQRAVG</sequence>
<dbReference type="AlphaFoldDB" id="A0A0F4PXN1"/>
<comment type="caution">
    <text evidence="2">The sequence shown here is derived from an EMBL/GenBank/DDBJ whole genome shotgun (WGS) entry which is preliminary data.</text>
</comment>
<dbReference type="OrthoDB" id="194044at2"/>
<organism evidence="2 4">
    <name type="scientific">Pseudoalteromonas ruthenica</name>
    <dbReference type="NCBI Taxonomy" id="151081"/>
    <lineage>
        <taxon>Bacteria</taxon>
        <taxon>Pseudomonadati</taxon>
        <taxon>Pseudomonadota</taxon>
        <taxon>Gammaproteobacteria</taxon>
        <taxon>Alteromonadales</taxon>
        <taxon>Pseudoalteromonadaceae</taxon>
        <taxon>Pseudoalteromonas</taxon>
    </lineage>
</organism>
<accession>A0A0F4PXN1</accession>
<dbReference type="eggNOG" id="COG2203">
    <property type="taxonomic scope" value="Bacteria"/>
</dbReference>
<dbReference type="Pfam" id="PF01590">
    <property type="entry name" value="GAF"/>
    <property type="match status" value="1"/>
</dbReference>
<dbReference type="PATRIC" id="fig|151081.8.peg.3101"/>
<reference evidence="5" key="3">
    <citation type="submission" date="2019-06" db="EMBL/GenBank/DDBJ databases">
        <title>Co-occurence of chitin degradation, pigmentation and bioactivity in marine Pseudoalteromonas.</title>
        <authorList>
            <person name="Sonnenschein E.C."/>
            <person name="Bech P.K."/>
        </authorList>
    </citation>
    <scope>NUCLEOTIDE SEQUENCE [LARGE SCALE GENOMIC DNA]</scope>
    <source>
        <strain evidence="5">S2897</strain>
    </source>
</reference>
<dbReference type="EMBL" id="PNCG01000010">
    <property type="protein sequence ID" value="TMP86770.1"/>
    <property type="molecule type" value="Genomic_DNA"/>
</dbReference>
<dbReference type="RefSeq" id="WP_022946437.1">
    <property type="nucleotide sequence ID" value="NZ_DJHQ01000016.1"/>
</dbReference>
<dbReference type="InterPro" id="IPR029016">
    <property type="entry name" value="GAF-like_dom_sf"/>
</dbReference>
<dbReference type="InterPro" id="IPR003018">
    <property type="entry name" value="GAF"/>
</dbReference>
<dbReference type="Proteomes" id="UP000033664">
    <property type="component" value="Unassembled WGS sequence"/>
</dbReference>
<dbReference type="STRING" id="151081.TW72_05785"/>
<feature type="domain" description="GAF" evidence="1">
    <location>
        <begin position="20"/>
        <end position="155"/>
    </location>
</feature>
<keyword evidence="4" id="KW-1185">Reference proteome</keyword>
<protein>
    <recommendedName>
        <fullName evidence="1">GAF domain-containing protein</fullName>
    </recommendedName>
</protein>
<dbReference type="Proteomes" id="UP000305874">
    <property type="component" value="Unassembled WGS sequence"/>
</dbReference>
<evidence type="ECO:0000313" key="3">
    <source>
        <dbReference type="EMBL" id="TMP86770.1"/>
    </source>
</evidence>
<evidence type="ECO:0000313" key="2">
    <source>
        <dbReference type="EMBL" id="KJZ00226.1"/>
    </source>
</evidence>
<reference evidence="3" key="4">
    <citation type="submission" date="2019-09" db="EMBL/GenBank/DDBJ databases">
        <title>Co-occurence of chitin degradation, pigmentation and bioactivity in marine Pseudoalteromonas.</title>
        <authorList>
            <person name="Sonnenschein E.C."/>
            <person name="Bech P.K."/>
        </authorList>
    </citation>
    <scope>NUCLEOTIDE SEQUENCE</scope>
    <source>
        <strain evidence="3">S2897</strain>
    </source>
</reference>